<reference evidence="3" key="1">
    <citation type="submission" date="2015-07" db="EMBL/GenBank/DDBJ databases">
        <authorList>
            <person name="Rodrigo-Torres Lidia"/>
            <person name="Arahal R.David."/>
        </authorList>
    </citation>
    <scope>NUCLEOTIDE SEQUENCE [LARGE SCALE GENOMIC DNA]</scope>
    <source>
        <strain evidence="3">CECT 4801</strain>
    </source>
</reference>
<name>A0A0M6Y1Q1_9HYPH</name>
<dbReference type="Proteomes" id="UP000048926">
    <property type="component" value="Unassembled WGS sequence"/>
</dbReference>
<evidence type="ECO:0000313" key="2">
    <source>
        <dbReference type="EMBL" id="CTQ44036.1"/>
    </source>
</evidence>
<sequence>MSWKQTKAAPFFVGYLNKVPKPLVAFLGVFSLCFVAGLGLAAFALSTTQNDPGSGTFQWGNRFEQTGLLELRPYPVFRIPADGDTPARTYMLAGQGKRGVFEQAEANREMPVTLRGVPVNRGDLTMIQVGQVAPAMDDAPGFTPSEPISLGRWKLTGEICDGKCYAGAMRPGRGLAHKACADLCLTGGIPPVFVSSGPVEGRNFFLLAGKDGRLLGEAIDPLLALYIEVEGEVEQLDDLMVFKADLLTARVLK</sequence>
<accession>A0A0M6Y1Q1</accession>
<dbReference type="OrthoDB" id="644473at2"/>
<keyword evidence="1" id="KW-0812">Transmembrane</keyword>
<gene>
    <name evidence="2" type="ORF">LAL4801_02478</name>
</gene>
<evidence type="ECO:0000313" key="3">
    <source>
        <dbReference type="Proteomes" id="UP000048926"/>
    </source>
</evidence>
<dbReference type="STRING" id="187304.B0E33_17100"/>
<keyword evidence="3" id="KW-1185">Reference proteome</keyword>
<evidence type="ECO:0000256" key="1">
    <source>
        <dbReference type="SAM" id="Phobius"/>
    </source>
</evidence>
<dbReference type="RefSeq" id="WP_055656351.1">
    <property type="nucleotide sequence ID" value="NZ_CXST01000001.1"/>
</dbReference>
<proteinExistence type="predicted"/>
<dbReference type="AlphaFoldDB" id="A0A0M6Y1Q1"/>
<organism evidence="2 3">
    <name type="scientific">Roseibium aggregatum</name>
    <dbReference type="NCBI Taxonomy" id="187304"/>
    <lineage>
        <taxon>Bacteria</taxon>
        <taxon>Pseudomonadati</taxon>
        <taxon>Pseudomonadota</taxon>
        <taxon>Alphaproteobacteria</taxon>
        <taxon>Hyphomicrobiales</taxon>
        <taxon>Stappiaceae</taxon>
        <taxon>Roseibium</taxon>
    </lineage>
</organism>
<protein>
    <submittedName>
        <fullName evidence="2">Uncharacterized protein</fullName>
    </submittedName>
</protein>
<keyword evidence="1" id="KW-0472">Membrane</keyword>
<dbReference type="EMBL" id="CXST01000001">
    <property type="protein sequence ID" value="CTQ44036.1"/>
    <property type="molecule type" value="Genomic_DNA"/>
</dbReference>
<keyword evidence="1" id="KW-1133">Transmembrane helix</keyword>
<feature type="transmembrane region" description="Helical" evidence="1">
    <location>
        <begin position="23"/>
        <end position="45"/>
    </location>
</feature>